<dbReference type="BioCyc" id="ABAU575584-HMP:GM69-270-MONOMER"/>
<sequence length="188" mass="21864">MVFQHLHIAIIYSSYFPKSLINRDGQYKRKGNMPKFLIIAEKVYKKLEEDKLFSDNLIEQLNNLVSIIRKEIKGTPCKLKYNFIDFEECLSKPLSECTIKLDMSLMPKYKNKGEYIMWLASFIERITVGGQPKLPPLSSIVPADFNVKKEAQTVVENKKAVSEENAKMIVNYFNSEEYQKNNKKINLV</sequence>
<protein>
    <submittedName>
        <fullName evidence="1">Uncharacterized protein</fullName>
    </submittedName>
</protein>
<reference evidence="2" key="1">
    <citation type="journal article" date="2012" name="PLoS ONE">
        <title>The success of Acinetobacter species; genetic, metabolic and virulence attributes.</title>
        <authorList>
            <person name="Peleg A.Y."/>
            <person name="de Breij A."/>
            <person name="Adams M.D."/>
            <person name="Cerqueira G.M."/>
            <person name="Mocali S."/>
            <person name="Galardini M."/>
            <person name="Nibbering P.H."/>
            <person name="Earl A.M."/>
            <person name="Ward D.V."/>
            <person name="Paterson D.L."/>
            <person name="Seifert H."/>
            <person name="Dijkshoorn L."/>
        </authorList>
    </citation>
    <scope>NUCLEOTIDE SEQUENCE [LARGE SCALE GENOMIC DNA]</scope>
    <source>
        <strain evidence="2">ATCC 19606 / DSM 30007 / JCM 6841 / CCUG 19606 / CIP 70.34 / NBRC 109757 / NCIMB 12457 / NCTC 12156 / 81</strain>
    </source>
</reference>
<accession>D0C685</accession>
<organism evidence="1 2">
    <name type="scientific">Acinetobacter baumannii (strain ATCC 19606 / DSM 30007 / JCM 6841 / CCUG 19606 / CIP 70.34 / NBRC 109757 / NCIMB 12457 / NCTC 12156 / 81)</name>
    <dbReference type="NCBI Taxonomy" id="575584"/>
    <lineage>
        <taxon>Bacteria</taxon>
        <taxon>Pseudomonadati</taxon>
        <taxon>Pseudomonadota</taxon>
        <taxon>Gammaproteobacteria</taxon>
        <taxon>Moraxellales</taxon>
        <taxon>Moraxellaceae</taxon>
        <taxon>Acinetobacter</taxon>
        <taxon>Acinetobacter calcoaceticus/baumannii complex</taxon>
    </lineage>
</organism>
<gene>
    <name evidence="1" type="ORF">HMPREF0010_00265</name>
</gene>
<dbReference type="AlphaFoldDB" id="D0C685"/>
<dbReference type="Proteomes" id="UP000005740">
    <property type="component" value="Unassembled WGS sequence"/>
</dbReference>
<proteinExistence type="predicted"/>
<evidence type="ECO:0000313" key="2">
    <source>
        <dbReference type="Proteomes" id="UP000005740"/>
    </source>
</evidence>
<name>D0C685_ACIB2</name>
<dbReference type="EMBL" id="GG704572">
    <property type="protein sequence ID" value="EEX04500.1"/>
    <property type="molecule type" value="Genomic_DNA"/>
</dbReference>
<evidence type="ECO:0000313" key="1">
    <source>
        <dbReference type="EMBL" id="EEX04500.1"/>
    </source>
</evidence>